<dbReference type="EMBL" id="KK583234">
    <property type="protein sequence ID" value="KDO25171.1"/>
    <property type="molecule type" value="Genomic_DNA"/>
</dbReference>
<accession>A0A067CF89</accession>
<dbReference type="RefSeq" id="XP_012204037.1">
    <property type="nucleotide sequence ID" value="XM_012348647.1"/>
</dbReference>
<dbReference type="AlphaFoldDB" id="A0A067CF89"/>
<dbReference type="GeneID" id="24131608"/>
<keyword evidence="3" id="KW-1185">Reference proteome</keyword>
<dbReference type="VEuPathDB" id="FungiDB:SPRG_09445"/>
<organism evidence="2 3">
    <name type="scientific">Saprolegnia parasitica (strain CBS 223.65)</name>
    <dbReference type="NCBI Taxonomy" id="695850"/>
    <lineage>
        <taxon>Eukaryota</taxon>
        <taxon>Sar</taxon>
        <taxon>Stramenopiles</taxon>
        <taxon>Oomycota</taxon>
        <taxon>Saprolegniomycetes</taxon>
        <taxon>Saprolegniales</taxon>
        <taxon>Saprolegniaceae</taxon>
        <taxon>Saprolegnia</taxon>
    </lineage>
</organism>
<sequence>MSDDADAPAATVAATTEPDADARDMALHGDEIQDSFTKIGAFKTAYIRHSMELMEAIAATPSPVDMNELAPLVQRRDQLRKEVHERNVVMKGLIDRLRALQQALCILQGMDHANEDDVAAIASTRAMEEV</sequence>
<reference evidence="2 3" key="1">
    <citation type="journal article" date="2013" name="PLoS Genet.">
        <title>Distinctive expansion of potential virulence genes in the genome of the oomycete fish pathogen Saprolegnia parasitica.</title>
        <authorList>
            <person name="Jiang R.H."/>
            <person name="de Bruijn I."/>
            <person name="Haas B.J."/>
            <person name="Belmonte R."/>
            <person name="Lobach L."/>
            <person name="Christie J."/>
            <person name="van den Ackerveken G."/>
            <person name="Bottin A."/>
            <person name="Bulone V."/>
            <person name="Diaz-Moreno S.M."/>
            <person name="Dumas B."/>
            <person name="Fan L."/>
            <person name="Gaulin E."/>
            <person name="Govers F."/>
            <person name="Grenville-Briggs L.J."/>
            <person name="Horner N.R."/>
            <person name="Levin J.Z."/>
            <person name="Mammella M."/>
            <person name="Meijer H.J."/>
            <person name="Morris P."/>
            <person name="Nusbaum C."/>
            <person name="Oome S."/>
            <person name="Phillips A.J."/>
            <person name="van Rooyen D."/>
            <person name="Rzeszutek E."/>
            <person name="Saraiva M."/>
            <person name="Secombes C.J."/>
            <person name="Seidl M.F."/>
            <person name="Snel B."/>
            <person name="Stassen J.H."/>
            <person name="Sykes S."/>
            <person name="Tripathy S."/>
            <person name="van den Berg H."/>
            <person name="Vega-Arreguin J.C."/>
            <person name="Wawra S."/>
            <person name="Young S.K."/>
            <person name="Zeng Q."/>
            <person name="Dieguez-Uribeondo J."/>
            <person name="Russ C."/>
            <person name="Tyler B.M."/>
            <person name="van West P."/>
        </authorList>
    </citation>
    <scope>NUCLEOTIDE SEQUENCE [LARGE SCALE GENOMIC DNA]</scope>
    <source>
        <strain evidence="2 3">CBS 223.65</strain>
    </source>
</reference>
<evidence type="ECO:0000313" key="2">
    <source>
        <dbReference type="EMBL" id="KDO25171.1"/>
    </source>
</evidence>
<dbReference type="OrthoDB" id="76002at2759"/>
<dbReference type="KEGG" id="spar:SPRG_09445"/>
<dbReference type="OMA" id="YMNLKPP"/>
<evidence type="ECO:0000256" key="1">
    <source>
        <dbReference type="SAM" id="MobiDB-lite"/>
    </source>
</evidence>
<dbReference type="Proteomes" id="UP000030745">
    <property type="component" value="Unassembled WGS sequence"/>
</dbReference>
<feature type="region of interest" description="Disordered" evidence="1">
    <location>
        <begin position="1"/>
        <end position="21"/>
    </location>
</feature>
<name>A0A067CF89_SAPPC</name>
<protein>
    <submittedName>
        <fullName evidence="2">Uncharacterized protein</fullName>
    </submittedName>
</protein>
<feature type="compositionally biased region" description="Low complexity" evidence="1">
    <location>
        <begin position="7"/>
        <end position="17"/>
    </location>
</feature>
<evidence type="ECO:0000313" key="3">
    <source>
        <dbReference type="Proteomes" id="UP000030745"/>
    </source>
</evidence>
<proteinExistence type="predicted"/>
<gene>
    <name evidence="2" type="ORF">SPRG_09445</name>
</gene>